<accession>A0ABW5GS45</accession>
<gene>
    <name evidence="3" type="ORF">ACFSYJ_34420</name>
</gene>
<protein>
    <submittedName>
        <fullName evidence="3">FHA domain-containing protein</fullName>
    </submittedName>
</protein>
<keyword evidence="4" id="KW-1185">Reference proteome</keyword>
<dbReference type="CDD" id="cd00060">
    <property type="entry name" value="FHA"/>
    <property type="match status" value="1"/>
</dbReference>
<evidence type="ECO:0000259" key="2">
    <source>
        <dbReference type="PROSITE" id="PS50006"/>
    </source>
</evidence>
<evidence type="ECO:0000313" key="4">
    <source>
        <dbReference type="Proteomes" id="UP001597419"/>
    </source>
</evidence>
<dbReference type="Proteomes" id="UP001597419">
    <property type="component" value="Unassembled WGS sequence"/>
</dbReference>
<sequence length="217" mass="23222">MPTCPEGHHSADDRHCDVCGRPFGHSPRPAPGPPPAAVPEWECPNGHRRQTGQYCEQCGHNSLLPAPDVPPAAPGGPAAVPELLAVATTDREYFEFVCAEAGENAASLHFPPYCPERRFRLSGRQMLIGRYSASRGSDPEIDLTGPPEDPAVGRSHALLVARDGHWALVDLDSVNHTYLNDFTTAPLAPNVAVPVGDGDRIYLGAWTVLTIRAEPGA</sequence>
<name>A0ABW5GS45_9PSEU</name>
<dbReference type="Pfam" id="PF00498">
    <property type="entry name" value="FHA"/>
    <property type="match status" value="1"/>
</dbReference>
<evidence type="ECO:0000313" key="3">
    <source>
        <dbReference type="EMBL" id="MFD2463754.1"/>
    </source>
</evidence>
<evidence type="ECO:0000256" key="1">
    <source>
        <dbReference type="ARBA" id="ARBA00022553"/>
    </source>
</evidence>
<keyword evidence="1" id="KW-0597">Phosphoprotein</keyword>
<dbReference type="Gene3D" id="2.60.200.20">
    <property type="match status" value="1"/>
</dbReference>
<dbReference type="SUPFAM" id="SSF49879">
    <property type="entry name" value="SMAD/FHA domain"/>
    <property type="match status" value="1"/>
</dbReference>
<comment type="caution">
    <text evidence="3">The sequence shown here is derived from an EMBL/GenBank/DDBJ whole genome shotgun (WGS) entry which is preliminary data.</text>
</comment>
<dbReference type="RefSeq" id="WP_345386511.1">
    <property type="nucleotide sequence ID" value="NZ_BAABHG010000001.1"/>
</dbReference>
<dbReference type="PROSITE" id="PS50006">
    <property type="entry name" value="FHA_DOMAIN"/>
    <property type="match status" value="1"/>
</dbReference>
<organism evidence="3 4">
    <name type="scientific">Amycolatopsis samaneae</name>
    <dbReference type="NCBI Taxonomy" id="664691"/>
    <lineage>
        <taxon>Bacteria</taxon>
        <taxon>Bacillati</taxon>
        <taxon>Actinomycetota</taxon>
        <taxon>Actinomycetes</taxon>
        <taxon>Pseudonocardiales</taxon>
        <taxon>Pseudonocardiaceae</taxon>
        <taxon>Amycolatopsis</taxon>
    </lineage>
</organism>
<dbReference type="EMBL" id="JBHUKU010000022">
    <property type="protein sequence ID" value="MFD2463754.1"/>
    <property type="molecule type" value="Genomic_DNA"/>
</dbReference>
<proteinExistence type="predicted"/>
<feature type="domain" description="FHA" evidence="2">
    <location>
        <begin position="126"/>
        <end position="184"/>
    </location>
</feature>
<dbReference type="InterPro" id="IPR000253">
    <property type="entry name" value="FHA_dom"/>
</dbReference>
<dbReference type="InterPro" id="IPR008984">
    <property type="entry name" value="SMAD_FHA_dom_sf"/>
</dbReference>
<reference evidence="4" key="1">
    <citation type="journal article" date="2019" name="Int. J. Syst. Evol. Microbiol.">
        <title>The Global Catalogue of Microorganisms (GCM) 10K type strain sequencing project: providing services to taxonomists for standard genome sequencing and annotation.</title>
        <authorList>
            <consortium name="The Broad Institute Genomics Platform"/>
            <consortium name="The Broad Institute Genome Sequencing Center for Infectious Disease"/>
            <person name="Wu L."/>
            <person name="Ma J."/>
        </authorList>
    </citation>
    <scope>NUCLEOTIDE SEQUENCE [LARGE SCALE GENOMIC DNA]</scope>
    <source>
        <strain evidence="4">CGMCC 4.7643</strain>
    </source>
</reference>